<dbReference type="InterPro" id="IPR013517">
    <property type="entry name" value="FG-GAP"/>
</dbReference>
<reference evidence="3" key="1">
    <citation type="submission" date="2021-10" db="EMBL/GenBank/DDBJ databases">
        <title>Gramella sp. ASW11-100T, isolated from marine sediment.</title>
        <authorList>
            <person name="Xia C."/>
        </authorList>
    </citation>
    <scope>NUCLEOTIDE SEQUENCE</scope>
    <source>
        <strain evidence="3">ASW11-100</strain>
    </source>
</reference>
<organism evidence="3 4">
    <name type="scientific">Christiangramia sediminis</name>
    <dbReference type="NCBI Taxonomy" id="2881336"/>
    <lineage>
        <taxon>Bacteria</taxon>
        <taxon>Pseudomonadati</taxon>
        <taxon>Bacteroidota</taxon>
        <taxon>Flavobacteriia</taxon>
        <taxon>Flavobacteriales</taxon>
        <taxon>Flavobacteriaceae</taxon>
        <taxon>Christiangramia</taxon>
    </lineage>
</organism>
<accession>A0A9X1LGL2</accession>
<evidence type="ECO:0000256" key="1">
    <source>
        <dbReference type="ARBA" id="ARBA00022729"/>
    </source>
</evidence>
<keyword evidence="1" id="KW-0732">Signal</keyword>
<proteinExistence type="predicted"/>
<dbReference type="PANTHER" id="PTHR16026:SF0">
    <property type="entry name" value="CARTILAGE ACIDIC PROTEIN 1"/>
    <property type="match status" value="1"/>
</dbReference>
<dbReference type="Pfam" id="PF13517">
    <property type="entry name" value="FG-GAP_3"/>
    <property type="match status" value="5"/>
</dbReference>
<evidence type="ECO:0000259" key="2">
    <source>
        <dbReference type="Pfam" id="PF07593"/>
    </source>
</evidence>
<dbReference type="EMBL" id="JAJBZG010000001">
    <property type="protein sequence ID" value="MCB7480000.1"/>
    <property type="molecule type" value="Genomic_DNA"/>
</dbReference>
<dbReference type="Pfam" id="PF07593">
    <property type="entry name" value="UnbV_ASPIC"/>
    <property type="match status" value="1"/>
</dbReference>
<dbReference type="InterPro" id="IPR028994">
    <property type="entry name" value="Integrin_alpha_N"/>
</dbReference>
<dbReference type="AlphaFoldDB" id="A0A9X1LGL2"/>
<dbReference type="SUPFAM" id="SSF69318">
    <property type="entry name" value="Integrin alpha N-terminal domain"/>
    <property type="match status" value="2"/>
</dbReference>
<dbReference type="RefSeq" id="WP_229337551.1">
    <property type="nucleotide sequence ID" value="NZ_JAJBZG010000001.1"/>
</dbReference>
<protein>
    <submittedName>
        <fullName evidence="3">VCBS repeat-containing protein</fullName>
    </submittedName>
</protein>
<sequence length="1099" mass="123323">MKNRRFLKLVIYKLVIFQILVICLYGCTKKEEKFFSNPTTKLSGIDFNNQLTQNRDQNILDYLYYYNGGGVSIGDINNDGLADIYFTGNQVKNKLYLNKGNRKFEDITAKAGVEGNSTWNTGTTMADVNGDGLLDIYVSAVVGINGFVGHNELFINNGDLTFSEKAQEFGLDLENYSSQAAFFDLENDGDLDVYILNHAVHTNESYGPAEIRNKRVYESGDKLFLNENGKFKDISEEAGIYGGANSYGLGISTADFNNDGFTDLYVGNDFHEDDYYYLNNGDGTFKEALKSNFGHISRFSMGSDAADINNDGFTDILTLDMLPEDEVVLKSSAGDDNVNLHNLRTEQLGYHPQYTRNMLQMNKAGEYFSETALMSGIAATDWSWGAVFADLDQDGQQDVFISNGIPKRPNDLDYIKFTSNEQIRKKLDQSTLVDNQALEKMPSGAVTNYIFKGEKNGMFEDMSDVWIENDSIISTGLAYGDLDNDGDLDIVTNNINSSSSIYINNHTSGNFLKLRFDYKSGNNFGIGTKAILYTDEGKQFRQLYTTKSWQSSSEPVIHFGLSKQANIDSLSIIWPDQSIQTLKSVKPNTSLVLEPKPSDKRIDIKKLFYRDSKTWFSKAENDFGLNYVHEENAFNDFDVQKLIPHKMSDHGPAVKVADINNDGLEDVIFGASRYISAQVYLQGNDGFKSEKLDEVAKDSLAEDTDVMVKDFNSDGKVDLLFASGGGEPIGRDSKLLDRFYSGKGDSKFKKDAVFPEMYSNSSVIRAADFDKDGDEDIFIGANAVNYNYGAIPKSFLLKNEKGKFSISEQPEIFENLGMVNDAVWIDFDNDDDLDLIVVGEWMSPKFLENQNSKFKDVSAQKLGEKLNGLWQKILPADIDNDGDMDLLLGNWGLNSKLKASAEYPLLMYYKDFDDNGLTETLLATEKNGDYYFLYGMDELSAQLSQLIRKRFTTYKDFAGKTVNEIFKLEELETAEVLKVYELASGYLENNAGKYKFRRFENQLQTAPIMAMLNYDFNKDGQKEVLVGGNYFGVTPYHGAFDGMGGSLIIKPDKILNSNEIGLNLTQKAVKDFSIITIKNTPYLLVTVNDGKAELYKMNF</sequence>
<dbReference type="InterPro" id="IPR011519">
    <property type="entry name" value="UnbV_ASPIC"/>
</dbReference>
<keyword evidence="4" id="KW-1185">Reference proteome</keyword>
<dbReference type="Gene3D" id="2.130.10.130">
    <property type="entry name" value="Integrin alpha, N-terminal"/>
    <property type="match status" value="4"/>
</dbReference>
<feature type="domain" description="ASPIC/UnbV" evidence="2">
    <location>
        <begin position="525"/>
        <end position="591"/>
    </location>
</feature>
<dbReference type="PANTHER" id="PTHR16026">
    <property type="entry name" value="CARTILAGE ACIDIC PROTEIN 1"/>
    <property type="match status" value="1"/>
</dbReference>
<evidence type="ECO:0000313" key="4">
    <source>
        <dbReference type="Proteomes" id="UP001139414"/>
    </source>
</evidence>
<evidence type="ECO:0000313" key="3">
    <source>
        <dbReference type="EMBL" id="MCB7480000.1"/>
    </source>
</evidence>
<gene>
    <name evidence="3" type="ORF">LGQ90_01880</name>
</gene>
<dbReference type="Proteomes" id="UP001139414">
    <property type="component" value="Unassembled WGS sequence"/>
</dbReference>
<name>A0A9X1LGL2_9FLAO</name>
<comment type="caution">
    <text evidence="3">The sequence shown here is derived from an EMBL/GenBank/DDBJ whole genome shotgun (WGS) entry which is preliminary data.</text>
</comment>
<dbReference type="InterPro" id="IPR027039">
    <property type="entry name" value="Crtac1"/>
</dbReference>